<evidence type="ECO:0000313" key="2">
    <source>
        <dbReference type="Proteomes" id="UP000281549"/>
    </source>
</evidence>
<dbReference type="EMBL" id="ML005488">
    <property type="protein sequence ID" value="RKP18341.1"/>
    <property type="molecule type" value="Genomic_DNA"/>
</dbReference>
<gene>
    <name evidence="1" type="ORF">ROZALSC1DRAFT_29960</name>
</gene>
<dbReference type="AlphaFoldDB" id="A0A4P9YHZ3"/>
<reference evidence="2" key="1">
    <citation type="journal article" date="2018" name="Nat. Microbiol.">
        <title>Leveraging single-cell genomics to expand the fungal tree of life.</title>
        <authorList>
            <person name="Ahrendt S.R."/>
            <person name="Quandt C.A."/>
            <person name="Ciobanu D."/>
            <person name="Clum A."/>
            <person name="Salamov A."/>
            <person name="Andreopoulos B."/>
            <person name="Cheng J.F."/>
            <person name="Woyke T."/>
            <person name="Pelin A."/>
            <person name="Henrissat B."/>
            <person name="Reynolds N.K."/>
            <person name="Benny G.L."/>
            <person name="Smith M.E."/>
            <person name="James T.Y."/>
            <person name="Grigoriev I.V."/>
        </authorList>
    </citation>
    <scope>NUCLEOTIDE SEQUENCE [LARGE SCALE GENOMIC DNA]</scope>
    <source>
        <strain evidence="2">CSF55</strain>
    </source>
</reference>
<evidence type="ECO:0000313" key="1">
    <source>
        <dbReference type="EMBL" id="RKP18341.1"/>
    </source>
</evidence>
<sequence length="193" mass="21699">MEIQVHCDDLNRAMLSLEMHDALKHLIELLKENERDLVLVDDAISQLTVTTMQYIKLSGNCPPNSPASPSPTLKAPVNDWSDEDKCCLLILESIYDDATSNARELCQDLHSKVSFLALKKNLKMAIDLSSALAMKRGSKNVVKLVQKLRNQLFDIDLSYRSVDLDDCASVRYNVIQCVSDALDTFGELYAMFQ</sequence>
<proteinExistence type="predicted"/>
<protein>
    <submittedName>
        <fullName evidence="1">Uncharacterized protein</fullName>
    </submittedName>
</protein>
<accession>A0A4P9YHZ3</accession>
<name>A0A4P9YHZ3_ROZAC</name>
<dbReference type="Proteomes" id="UP000281549">
    <property type="component" value="Unassembled WGS sequence"/>
</dbReference>
<organism evidence="1 2">
    <name type="scientific">Rozella allomycis (strain CSF55)</name>
    <dbReference type="NCBI Taxonomy" id="988480"/>
    <lineage>
        <taxon>Eukaryota</taxon>
        <taxon>Fungi</taxon>
        <taxon>Fungi incertae sedis</taxon>
        <taxon>Cryptomycota</taxon>
        <taxon>Cryptomycota incertae sedis</taxon>
        <taxon>Rozella</taxon>
    </lineage>
</organism>